<feature type="transmembrane region" description="Helical" evidence="8">
    <location>
        <begin position="611"/>
        <end position="632"/>
    </location>
</feature>
<dbReference type="Pfam" id="PF01728">
    <property type="entry name" value="FtsJ"/>
    <property type="match status" value="1"/>
</dbReference>
<evidence type="ECO:0008006" key="14">
    <source>
        <dbReference type="Google" id="ProtNLM"/>
    </source>
</evidence>
<accession>A0A9W8ITX0</accession>
<reference evidence="12" key="1">
    <citation type="submission" date="2022-07" db="EMBL/GenBank/DDBJ databases">
        <title>Phylogenomic reconstructions and comparative analyses of Kickxellomycotina fungi.</title>
        <authorList>
            <person name="Reynolds N.K."/>
            <person name="Stajich J.E."/>
            <person name="Barry K."/>
            <person name="Grigoriev I.V."/>
            <person name="Crous P."/>
            <person name="Smith M.E."/>
        </authorList>
    </citation>
    <scope>NUCLEOTIDE SEQUENCE</scope>
    <source>
        <strain evidence="12">RSA 476</strain>
    </source>
</reference>
<evidence type="ECO:0000259" key="9">
    <source>
        <dbReference type="Pfam" id="PF00324"/>
    </source>
</evidence>
<dbReference type="EMBL" id="JANBUY010000050">
    <property type="protein sequence ID" value="KAJ2865861.1"/>
    <property type="molecule type" value="Genomic_DNA"/>
</dbReference>
<dbReference type="InterPro" id="IPR015507">
    <property type="entry name" value="rRNA-MeTfrase_E"/>
</dbReference>
<keyword evidence="4 8" id="KW-0812">Transmembrane</keyword>
<dbReference type="Pfam" id="PF00324">
    <property type="entry name" value="AA_permease"/>
    <property type="match status" value="1"/>
</dbReference>
<keyword evidence="13" id="KW-1185">Reference proteome</keyword>
<feature type="transmembrane region" description="Helical" evidence="8">
    <location>
        <begin position="439"/>
        <end position="463"/>
    </location>
</feature>
<dbReference type="InterPro" id="IPR018491">
    <property type="entry name" value="SLC12_C"/>
</dbReference>
<feature type="compositionally biased region" description="Basic residues" evidence="7">
    <location>
        <begin position="341"/>
        <end position="351"/>
    </location>
</feature>
<gene>
    <name evidence="12" type="ORF">GGH94_001931</name>
</gene>
<feature type="region of interest" description="Disordered" evidence="7">
    <location>
        <begin position="1217"/>
        <end position="1310"/>
    </location>
</feature>
<dbReference type="GO" id="GO:0005774">
    <property type="term" value="C:vacuolar membrane"/>
    <property type="evidence" value="ECO:0007669"/>
    <property type="project" value="TreeGrafter"/>
</dbReference>
<evidence type="ECO:0000259" key="10">
    <source>
        <dbReference type="Pfam" id="PF01728"/>
    </source>
</evidence>
<proteinExistence type="inferred from homology"/>
<comment type="subcellular location">
    <subcellularLocation>
        <location evidence="1">Membrane</location>
        <topology evidence="1">Multi-pass membrane protein</topology>
    </subcellularLocation>
</comment>
<feature type="transmembrane region" description="Helical" evidence="8">
    <location>
        <begin position="731"/>
        <end position="754"/>
    </location>
</feature>
<dbReference type="HAMAP" id="MF_01547">
    <property type="entry name" value="RNA_methyltr_E"/>
    <property type="match status" value="1"/>
</dbReference>
<evidence type="ECO:0000256" key="4">
    <source>
        <dbReference type="ARBA" id="ARBA00022692"/>
    </source>
</evidence>
<dbReference type="InterPro" id="IPR029063">
    <property type="entry name" value="SAM-dependent_MTases_sf"/>
</dbReference>
<sequence>MSTKALFGLRLCSTGQQIRCLTSKKGGSSHRYMNRQLQDPYVRLAKSEQFRARSSFKLIELIDKHKLVPKSADICVVDCGAAPGGWSQVIARRVESKAHGASRIIAVDLVDMQPIPGVHFIQGDFLEQGVKDQVQAALGTRRVGLLLSDMAPSFTGHHSTDAARTMNLCEDVLAFAQQFLACGGNLVLKFFMGGGEAELRKALRESFDRVVVEKPDASRKQSSEQYFVCVGKKQHRAGTHIDDLERQLARVGSVDNDDASADEGAAWSSQAAAAPTETTALLEPGVTLRQALPANAISTADGHGLSIFVPQQQQQQQEEQQRDASLDNTNIDLERDGTPRIHPRWGGKSRNKAGTAARKLGTWDGVFLPVMLSIWGILVFVRMGYFLSQIGIIGTIASFVCGYLVTTMTTLSISAISTNGTVKGGGPYYMLSRSLGPEFGGSIGLMFYAGTLLSGVLNAVAFVEPLLSNFGRTVGDITHTFPEGERWHILYSSVLLVFCTVVCLTGARVFAKASTVLSTFIIASTAMILVSFVFQKPFVNEEKAIHYTSWSLATFKENLWPELAPIMEGRPSETFGSVLGVLFPACIGVMAGASMSSALRKPSKSIPQGTLWAVVITFILYLTIIVCLGSTTRRSTLRDNFNVLQEINILPIIVPIGAITTSVTSTLSGVLSSASILQAIAKDDLFACLGPFKRVSRSDNPTRAIVITYVISQFAFFMGDTNAVAPYTTMFNLIMFGFVNLACLVLKLAASVNFRPTFHYFKAWTACLGAFGCFAVMLFVDMVSALVSTGVVILLFLYVHYTCPPKPWGDVTQSLIYHQCRKYMLRLDLRKDHVKFWRPQILLLVHNPRSSLHLIRFCNALKKGGLYVIGHVIKGRFYELLPEFRQQESAWMRLIDILNVKAFLNLVIDKEDDAGARSIIFGAGLGGMRPNIVVMGFLNLAHRMDPTSDACLDEFCDDVHGCDSAIDDMELPTDNIKLNLPISAVAYVRIIEDVLMMGKAVGIAYGFSELGSVLPPIPHMDTLSYQQNTDFSWQTPLSADIRRAHTKQYIDLWPIQIGTATTVTGDSDARTSYLTNFDSYVMVLQLGTVLHLVPYWNKHYTLRVMCFVENKSDVAEEYRRVDKLLRDLRVMAELHVHYLRGAGLSTYDEASNEVAVRQNAPSAFSSMQPRAADGLSVGQSSSLDIKQPKTSAGESSVVTGAFSMKVNLPMPLRYEASRTGRHRSSDNSLNLSSGTTSSSEDDSDPETDSPTGLDGDIGRRTSAQQSALPRFATISGTDPRQRQHLTLSGGAFWRKRRSSADPNRGRHVIIGNLPLGSKDVDIKMRPRRRGSDGAMVLSDFYSRTLAAVASQVATSSTALGKQQIGGPDVPLEELSAAGGSPPTNVVCPGSALKSFTFATASALPEAAEGAAGSSTAAATALEGRESAEPTITDFNDMPVNTQNCILNEMIQRQCNGSRTALIFTTLQAPEPGTSDSEQKAMEYLKDIDALAHGLPPVFLVHATSLTVTTSL</sequence>
<dbReference type="GO" id="GO:0055064">
    <property type="term" value="P:chloride ion homeostasis"/>
    <property type="evidence" value="ECO:0007669"/>
    <property type="project" value="TreeGrafter"/>
</dbReference>
<organism evidence="12 13">
    <name type="scientific">Coemansia aciculifera</name>
    <dbReference type="NCBI Taxonomy" id="417176"/>
    <lineage>
        <taxon>Eukaryota</taxon>
        <taxon>Fungi</taxon>
        <taxon>Fungi incertae sedis</taxon>
        <taxon>Zoopagomycota</taxon>
        <taxon>Kickxellomycotina</taxon>
        <taxon>Kickxellomycetes</taxon>
        <taxon>Kickxellales</taxon>
        <taxon>Kickxellaceae</taxon>
        <taxon>Coemansia</taxon>
    </lineage>
</organism>
<feature type="domain" description="Ribosomal RNA methyltransferase FtsJ" evidence="10">
    <location>
        <begin position="50"/>
        <end position="232"/>
    </location>
</feature>
<dbReference type="InterPro" id="IPR004841">
    <property type="entry name" value="AA-permease/SLC12A_dom"/>
</dbReference>
<dbReference type="Gene3D" id="1.20.1740.10">
    <property type="entry name" value="Amino acid/polyamine transporter I"/>
    <property type="match status" value="1"/>
</dbReference>
<feature type="compositionally biased region" description="Low complexity" evidence="7">
    <location>
        <begin position="1226"/>
        <end position="1238"/>
    </location>
</feature>
<feature type="transmembrane region" description="Helical" evidence="8">
    <location>
        <begin position="360"/>
        <end position="380"/>
    </location>
</feature>
<evidence type="ECO:0000256" key="2">
    <source>
        <dbReference type="ARBA" id="ARBA00010593"/>
    </source>
</evidence>
<protein>
    <recommendedName>
        <fullName evidence="14">Ribosomal RNA methyltransferase FtsJ domain-containing protein</fullName>
    </recommendedName>
</protein>
<evidence type="ECO:0000259" key="11">
    <source>
        <dbReference type="Pfam" id="PF03522"/>
    </source>
</evidence>
<evidence type="ECO:0000256" key="7">
    <source>
        <dbReference type="SAM" id="MobiDB-lite"/>
    </source>
</evidence>
<feature type="region of interest" description="Disordered" evidence="7">
    <location>
        <begin position="311"/>
        <end position="352"/>
    </location>
</feature>
<dbReference type="GO" id="GO:0008168">
    <property type="term" value="F:methyltransferase activity"/>
    <property type="evidence" value="ECO:0007669"/>
    <property type="project" value="InterPro"/>
</dbReference>
<dbReference type="InterPro" id="IPR004842">
    <property type="entry name" value="SLC12A_fam"/>
</dbReference>
<dbReference type="GO" id="GO:0006884">
    <property type="term" value="P:cell volume homeostasis"/>
    <property type="evidence" value="ECO:0007669"/>
    <property type="project" value="TreeGrafter"/>
</dbReference>
<evidence type="ECO:0000256" key="5">
    <source>
        <dbReference type="ARBA" id="ARBA00022989"/>
    </source>
</evidence>
<dbReference type="GO" id="GO:0001510">
    <property type="term" value="P:RNA methylation"/>
    <property type="evidence" value="ECO:0007669"/>
    <property type="project" value="InterPro"/>
</dbReference>
<dbReference type="GO" id="GO:0055075">
    <property type="term" value="P:potassium ion homeostasis"/>
    <property type="evidence" value="ECO:0007669"/>
    <property type="project" value="TreeGrafter"/>
</dbReference>
<keyword evidence="6 8" id="KW-0472">Membrane</keyword>
<dbReference type="GO" id="GO:0015379">
    <property type="term" value="F:potassium:chloride symporter activity"/>
    <property type="evidence" value="ECO:0007669"/>
    <property type="project" value="TreeGrafter"/>
</dbReference>
<dbReference type="FunFam" id="1.20.1740.10:FF:000013">
    <property type="entry name" value="Solute carrier family 12 member"/>
    <property type="match status" value="1"/>
</dbReference>
<feature type="domain" description="SLC12A transporter C-terminal" evidence="11">
    <location>
        <begin position="854"/>
        <end position="938"/>
    </location>
</feature>
<keyword evidence="5 8" id="KW-1133">Transmembrane helix</keyword>
<evidence type="ECO:0000256" key="3">
    <source>
        <dbReference type="ARBA" id="ARBA00022448"/>
    </source>
</evidence>
<comment type="caution">
    <text evidence="12">The sequence shown here is derived from an EMBL/GenBank/DDBJ whole genome shotgun (WGS) entry which is preliminary data.</text>
</comment>
<dbReference type="SUPFAM" id="SSF53335">
    <property type="entry name" value="S-adenosyl-L-methionine-dependent methyltransferases"/>
    <property type="match status" value="1"/>
</dbReference>
<evidence type="ECO:0000256" key="6">
    <source>
        <dbReference type="ARBA" id="ARBA00023136"/>
    </source>
</evidence>
<evidence type="ECO:0000313" key="13">
    <source>
        <dbReference type="Proteomes" id="UP001140074"/>
    </source>
</evidence>
<evidence type="ECO:0000256" key="1">
    <source>
        <dbReference type="ARBA" id="ARBA00004141"/>
    </source>
</evidence>
<dbReference type="PANTHER" id="PTHR11827">
    <property type="entry name" value="SOLUTE CARRIER FAMILY 12, CATION COTRANSPORTERS"/>
    <property type="match status" value="1"/>
</dbReference>
<feature type="transmembrane region" description="Helical" evidence="8">
    <location>
        <begin position="489"/>
        <end position="509"/>
    </location>
</feature>
<evidence type="ECO:0000256" key="8">
    <source>
        <dbReference type="SAM" id="Phobius"/>
    </source>
</evidence>
<dbReference type="Pfam" id="PF03522">
    <property type="entry name" value="SLC12"/>
    <property type="match status" value="1"/>
</dbReference>
<feature type="transmembrane region" description="Helical" evidence="8">
    <location>
        <begin position="575"/>
        <end position="599"/>
    </location>
</feature>
<feature type="transmembrane region" description="Helical" evidence="8">
    <location>
        <begin position="652"/>
        <end position="681"/>
    </location>
</feature>
<dbReference type="Proteomes" id="UP001140074">
    <property type="component" value="Unassembled WGS sequence"/>
</dbReference>
<comment type="similarity">
    <text evidence="2">Belongs to the SLC12A transporter family.</text>
</comment>
<dbReference type="GO" id="GO:0034486">
    <property type="term" value="P:vacuolar transmembrane transport"/>
    <property type="evidence" value="ECO:0007669"/>
    <property type="project" value="TreeGrafter"/>
</dbReference>
<evidence type="ECO:0000313" key="12">
    <source>
        <dbReference type="EMBL" id="KAJ2865861.1"/>
    </source>
</evidence>
<feature type="transmembrane region" description="Helical" evidence="8">
    <location>
        <begin position="766"/>
        <end position="799"/>
    </location>
</feature>
<keyword evidence="3" id="KW-0813">Transport</keyword>
<dbReference type="Gene3D" id="3.40.50.150">
    <property type="entry name" value="Vaccinia Virus protein VP39"/>
    <property type="match status" value="1"/>
</dbReference>
<feature type="compositionally biased region" description="Polar residues" evidence="7">
    <location>
        <begin position="1177"/>
        <end position="1196"/>
    </location>
</feature>
<name>A0A9W8ITX0_9FUNG</name>
<feature type="region of interest" description="Disordered" evidence="7">
    <location>
        <begin position="1165"/>
        <end position="1196"/>
    </location>
</feature>
<feature type="transmembrane region" description="Helical" evidence="8">
    <location>
        <begin position="516"/>
        <end position="534"/>
    </location>
</feature>
<dbReference type="PANTHER" id="PTHR11827:SF72">
    <property type="entry name" value="GH08340P"/>
    <property type="match status" value="1"/>
</dbReference>
<feature type="domain" description="Amino acid permease/ SLC12A" evidence="9">
    <location>
        <begin position="366"/>
        <end position="842"/>
    </location>
</feature>
<dbReference type="InterPro" id="IPR002877">
    <property type="entry name" value="RNA_MeTrfase_FtsJ_dom"/>
</dbReference>